<evidence type="ECO:0000256" key="5">
    <source>
        <dbReference type="PROSITE-ProRule" id="PRU00043"/>
    </source>
</evidence>
<gene>
    <name evidence="8" type="ORF">MAR_035750</name>
</gene>
<dbReference type="InterPro" id="IPR050174">
    <property type="entry name" value="Protocadherin/Cadherin-CA"/>
</dbReference>
<feature type="transmembrane region" description="Helical" evidence="6">
    <location>
        <begin position="209"/>
        <end position="227"/>
    </location>
</feature>
<dbReference type="InterPro" id="IPR015919">
    <property type="entry name" value="Cadherin-like_sf"/>
</dbReference>
<accession>A0ABY7EP02</accession>
<evidence type="ECO:0000256" key="2">
    <source>
        <dbReference type="ARBA" id="ARBA00022692"/>
    </source>
</evidence>
<evidence type="ECO:0000259" key="7">
    <source>
        <dbReference type="PROSITE" id="PS50268"/>
    </source>
</evidence>
<dbReference type="EMBL" id="CP111018">
    <property type="protein sequence ID" value="WAR10674.1"/>
    <property type="molecule type" value="Genomic_DNA"/>
</dbReference>
<dbReference type="SMART" id="SM00112">
    <property type="entry name" value="CA"/>
    <property type="match status" value="1"/>
</dbReference>
<comment type="subcellular location">
    <subcellularLocation>
        <location evidence="1">Membrane</location>
        <topology evidence="1">Single-pass membrane protein</topology>
    </subcellularLocation>
</comment>
<evidence type="ECO:0000313" key="9">
    <source>
        <dbReference type="Proteomes" id="UP001164746"/>
    </source>
</evidence>
<evidence type="ECO:0000256" key="1">
    <source>
        <dbReference type="ARBA" id="ARBA00004167"/>
    </source>
</evidence>
<evidence type="ECO:0000256" key="6">
    <source>
        <dbReference type="SAM" id="Phobius"/>
    </source>
</evidence>
<keyword evidence="2 6" id="KW-0812">Transmembrane</keyword>
<evidence type="ECO:0000256" key="4">
    <source>
        <dbReference type="ARBA" id="ARBA00023180"/>
    </source>
</evidence>
<feature type="non-terminal residue" evidence="8">
    <location>
        <position position="1"/>
    </location>
</feature>
<dbReference type="Gene3D" id="2.60.40.60">
    <property type="entry name" value="Cadherins"/>
    <property type="match status" value="1"/>
</dbReference>
<proteinExistence type="predicted"/>
<dbReference type="SUPFAM" id="SSF49313">
    <property type="entry name" value="Cadherin-like"/>
    <property type="match status" value="2"/>
</dbReference>
<sequence length="229" mass="23965">MKILNGNTKNPFIEVSEPRSISYTTPSGGSGTANVDENASGGTILIDVDVTNNGGTVTFSMANEFLQIHPTSGVITVKNGVVIDYETLPSDKTFTVTFGASDNGGTPLEGSLVVTVNDVNEAPTFAGEELVQKGISVNDKTYENEAVANVRARDPDMKGQKVANDHFIDITTRVVWSIEVIAVDGGNPSLTGTATFHIGVCKLCSNSGATTPTVGIFGLFLCIAAIFSL</sequence>
<keyword evidence="5" id="KW-0106">Calcium</keyword>
<keyword evidence="9" id="KW-1185">Reference proteome</keyword>
<protein>
    <recommendedName>
        <fullName evidence="7">Cadherin domain-containing protein</fullName>
    </recommendedName>
</protein>
<dbReference type="InterPro" id="IPR002126">
    <property type="entry name" value="Cadherin-like_dom"/>
</dbReference>
<dbReference type="PANTHER" id="PTHR24028:SF328">
    <property type="entry name" value="CADHERIN-3"/>
    <property type="match status" value="1"/>
</dbReference>
<name>A0ABY7EP02_MYAAR</name>
<dbReference type="Proteomes" id="UP001164746">
    <property type="component" value="Chromosome 7"/>
</dbReference>
<keyword evidence="4" id="KW-0325">Glycoprotein</keyword>
<feature type="domain" description="Cadherin" evidence="7">
    <location>
        <begin position="27"/>
        <end position="125"/>
    </location>
</feature>
<dbReference type="PANTHER" id="PTHR24028">
    <property type="entry name" value="CADHERIN-87A"/>
    <property type="match status" value="1"/>
</dbReference>
<dbReference type="CDD" id="cd11304">
    <property type="entry name" value="Cadherin_repeat"/>
    <property type="match status" value="1"/>
</dbReference>
<reference evidence="8" key="1">
    <citation type="submission" date="2022-11" db="EMBL/GenBank/DDBJ databases">
        <title>Centuries of genome instability and evolution in soft-shell clam transmissible cancer (bioRxiv).</title>
        <authorList>
            <person name="Hart S.F.M."/>
            <person name="Yonemitsu M.A."/>
            <person name="Giersch R.M."/>
            <person name="Beal B.F."/>
            <person name="Arriagada G."/>
            <person name="Davis B.W."/>
            <person name="Ostrander E.A."/>
            <person name="Goff S.P."/>
            <person name="Metzger M.J."/>
        </authorList>
    </citation>
    <scope>NUCLEOTIDE SEQUENCE</scope>
    <source>
        <strain evidence="8">MELC-2E11</strain>
        <tissue evidence="8">Siphon/mantle</tissue>
    </source>
</reference>
<dbReference type="PROSITE" id="PS50268">
    <property type="entry name" value="CADHERIN_2"/>
    <property type="match status" value="1"/>
</dbReference>
<organism evidence="8 9">
    <name type="scientific">Mya arenaria</name>
    <name type="common">Soft-shell clam</name>
    <dbReference type="NCBI Taxonomy" id="6604"/>
    <lineage>
        <taxon>Eukaryota</taxon>
        <taxon>Metazoa</taxon>
        <taxon>Spiralia</taxon>
        <taxon>Lophotrochozoa</taxon>
        <taxon>Mollusca</taxon>
        <taxon>Bivalvia</taxon>
        <taxon>Autobranchia</taxon>
        <taxon>Heteroconchia</taxon>
        <taxon>Euheterodonta</taxon>
        <taxon>Imparidentia</taxon>
        <taxon>Neoheterodontei</taxon>
        <taxon>Myida</taxon>
        <taxon>Myoidea</taxon>
        <taxon>Myidae</taxon>
        <taxon>Mya</taxon>
    </lineage>
</organism>
<keyword evidence="6" id="KW-0472">Membrane</keyword>
<evidence type="ECO:0000256" key="3">
    <source>
        <dbReference type="ARBA" id="ARBA00022989"/>
    </source>
</evidence>
<keyword evidence="3 6" id="KW-1133">Transmembrane helix</keyword>
<evidence type="ECO:0000313" key="8">
    <source>
        <dbReference type="EMBL" id="WAR10674.1"/>
    </source>
</evidence>